<dbReference type="Gene3D" id="3.40.47.10">
    <property type="match status" value="1"/>
</dbReference>
<gene>
    <name evidence="5" type="ORF">HGMM_OP4C583</name>
</gene>
<evidence type="ECO:0000259" key="4">
    <source>
        <dbReference type="Pfam" id="PF08545"/>
    </source>
</evidence>
<dbReference type="Pfam" id="PF08541">
    <property type="entry name" value="ACP_syn_III_C"/>
    <property type="match status" value="1"/>
</dbReference>
<evidence type="ECO:0000313" key="5">
    <source>
        <dbReference type="EMBL" id="BAL59947.1"/>
    </source>
</evidence>
<feature type="domain" description="Beta-ketoacyl-[acyl-carrier-protein] synthase III N-terminal" evidence="4">
    <location>
        <begin position="117"/>
        <end position="195"/>
    </location>
</feature>
<protein>
    <submittedName>
        <fullName evidence="5">3-oxoacyl-[acyl-carrier-protein] synthase III</fullName>
    </submittedName>
</protein>
<dbReference type="GO" id="GO:0006633">
    <property type="term" value="P:fatty acid biosynthetic process"/>
    <property type="evidence" value="ECO:0007669"/>
    <property type="project" value="InterPro"/>
</dbReference>
<sequence length="337" mass="36759">MKGRYAKIIGTGHYVPERVVTNAEMDARYPEYQAQKGYPLSQWLEANVGIKERRFAAPDQAASDLAAEAARAALAKARVKPEELDLVIVATDTPDYLSPATASVVQHKIGAVNAGVFDVNNACAASVTALIIGSKFIMTEPHYNTVLVVGTYAMSKFLNWADYKTATVFADGAGAAVLRVADEPGFLSSQIKGEGQYHDYMGIYVGGSYKPPTVERLQRGEHYLVFAKRFPPEFNATHWPQLVTKVVEDAGYRVSDIDRIYFTQVNLSTIKTVMQTLGLPLEKTHWVMDKWGYTGSGCVLMALDDQIEQCRGPKPGDLVVFCTSGGGAAMAAAAFLW</sequence>
<accession>H5STU7</accession>
<reference evidence="5" key="2">
    <citation type="journal article" date="2012" name="PLoS ONE">
        <title>A Deeply Branching Thermophilic Bacterium with an Ancient Acetyl-CoA Pathway Dominates a Subsurface Ecosystem.</title>
        <authorList>
            <person name="Takami H."/>
            <person name="Noguchi H."/>
            <person name="Takaki Y."/>
            <person name="Uchiyama I."/>
            <person name="Toyoda A."/>
            <person name="Nishi S."/>
            <person name="Chee G.-J."/>
            <person name="Arai W."/>
            <person name="Nunoura T."/>
            <person name="Itoh T."/>
            <person name="Hattori M."/>
            <person name="Takai K."/>
        </authorList>
    </citation>
    <scope>NUCLEOTIDE SEQUENCE</scope>
</reference>
<reference evidence="5" key="1">
    <citation type="journal article" date="2005" name="Environ. Microbiol.">
        <title>Genetic and functional properties of uncultivated thermophilic crenarchaeotes from a subsurface gold mine as revealed by analysis of genome fragments.</title>
        <authorList>
            <person name="Nunoura T."/>
            <person name="Hirayama H."/>
            <person name="Takami H."/>
            <person name="Oida H."/>
            <person name="Nishi S."/>
            <person name="Shimamura S."/>
            <person name="Suzuki Y."/>
            <person name="Inagaki F."/>
            <person name="Takai K."/>
            <person name="Nealson K.H."/>
            <person name="Horikoshi K."/>
        </authorList>
    </citation>
    <scope>NUCLEOTIDE SEQUENCE</scope>
</reference>
<dbReference type="GO" id="GO:0044550">
    <property type="term" value="P:secondary metabolite biosynthetic process"/>
    <property type="evidence" value="ECO:0007669"/>
    <property type="project" value="TreeGrafter"/>
</dbReference>
<dbReference type="PANTHER" id="PTHR34069">
    <property type="entry name" value="3-OXOACYL-[ACYL-CARRIER-PROTEIN] SYNTHASE 3"/>
    <property type="match status" value="1"/>
</dbReference>
<proteinExistence type="predicted"/>
<dbReference type="InterPro" id="IPR016039">
    <property type="entry name" value="Thiolase-like"/>
</dbReference>
<dbReference type="CDD" id="cd00830">
    <property type="entry name" value="KAS_III"/>
    <property type="match status" value="1"/>
</dbReference>
<dbReference type="InterPro" id="IPR013747">
    <property type="entry name" value="ACP_syn_III_C"/>
</dbReference>
<name>H5STU7_ACEAU</name>
<dbReference type="AlphaFoldDB" id="H5STU7"/>
<dbReference type="EMBL" id="AP011803">
    <property type="protein sequence ID" value="BAL59947.1"/>
    <property type="molecule type" value="Genomic_DNA"/>
</dbReference>
<dbReference type="InterPro" id="IPR013751">
    <property type="entry name" value="ACP_syn_III_N"/>
</dbReference>
<feature type="domain" description="Beta-ketoacyl-[acyl-carrier-protein] synthase III C-terminal" evidence="3">
    <location>
        <begin position="248"/>
        <end position="337"/>
    </location>
</feature>
<evidence type="ECO:0000256" key="1">
    <source>
        <dbReference type="ARBA" id="ARBA00022679"/>
    </source>
</evidence>
<organism evidence="5">
    <name type="scientific">Acetithermum autotrophicum</name>
    <dbReference type="NCBI Taxonomy" id="1446466"/>
    <lineage>
        <taxon>Bacteria</taxon>
        <taxon>Candidatus Bipolaricaulota</taxon>
        <taxon>Candidatus Acetithermum</taxon>
    </lineage>
</organism>
<dbReference type="PANTHER" id="PTHR34069:SF3">
    <property type="entry name" value="ACYL-COA:ACYL-COA ALKYLTRANSFERASE"/>
    <property type="match status" value="1"/>
</dbReference>
<dbReference type="Pfam" id="PF08545">
    <property type="entry name" value="ACP_syn_III"/>
    <property type="match status" value="1"/>
</dbReference>
<dbReference type="SUPFAM" id="SSF53901">
    <property type="entry name" value="Thiolase-like"/>
    <property type="match status" value="1"/>
</dbReference>
<evidence type="ECO:0000256" key="2">
    <source>
        <dbReference type="ARBA" id="ARBA00023315"/>
    </source>
</evidence>
<keyword evidence="2" id="KW-0012">Acyltransferase</keyword>
<evidence type="ECO:0000259" key="3">
    <source>
        <dbReference type="Pfam" id="PF08541"/>
    </source>
</evidence>
<dbReference type="GO" id="GO:0004315">
    <property type="term" value="F:3-oxoacyl-[acyl-carrier-protein] synthase activity"/>
    <property type="evidence" value="ECO:0007669"/>
    <property type="project" value="InterPro"/>
</dbReference>
<keyword evidence="1" id="KW-0808">Transferase</keyword>